<name>A0A5B1CEI4_9BACT</name>
<dbReference type="Proteomes" id="UP000322699">
    <property type="component" value="Unassembled WGS sequence"/>
</dbReference>
<reference evidence="1 2" key="1">
    <citation type="submission" date="2019-08" db="EMBL/GenBank/DDBJ databases">
        <title>Deep-cultivation of Planctomycetes and their phenomic and genomic characterization uncovers novel biology.</title>
        <authorList>
            <person name="Wiegand S."/>
            <person name="Jogler M."/>
            <person name="Boedeker C."/>
            <person name="Pinto D."/>
            <person name="Vollmers J."/>
            <person name="Rivas-Marin E."/>
            <person name="Kohn T."/>
            <person name="Peeters S.H."/>
            <person name="Heuer A."/>
            <person name="Rast P."/>
            <person name="Oberbeckmann S."/>
            <person name="Bunk B."/>
            <person name="Jeske O."/>
            <person name="Meyerdierks A."/>
            <person name="Storesund J.E."/>
            <person name="Kallscheuer N."/>
            <person name="Luecker S."/>
            <person name="Lage O.M."/>
            <person name="Pohl T."/>
            <person name="Merkel B.J."/>
            <person name="Hornburger P."/>
            <person name="Mueller R.-W."/>
            <person name="Bruemmer F."/>
            <person name="Labrenz M."/>
            <person name="Spormann A.M."/>
            <person name="Op Den Camp H."/>
            <person name="Overmann J."/>
            <person name="Amann R."/>
            <person name="Jetten M.S.M."/>
            <person name="Mascher T."/>
            <person name="Medema M.H."/>
            <person name="Devos D.P."/>
            <person name="Kaster A.-K."/>
            <person name="Ovreas L."/>
            <person name="Rohde M."/>
            <person name="Galperin M.Y."/>
            <person name="Jogler C."/>
        </authorList>
    </citation>
    <scope>NUCLEOTIDE SEQUENCE [LARGE SCALE GENOMIC DNA]</scope>
    <source>
        <strain evidence="1 2">LF1</strain>
    </source>
</reference>
<keyword evidence="2" id="KW-1185">Reference proteome</keyword>
<evidence type="ECO:0000313" key="2">
    <source>
        <dbReference type="Proteomes" id="UP000322699"/>
    </source>
</evidence>
<sequence length="76" mass="8237">MNTDISLLTSEYQTLLSELKSRSHDDITDALVADHDWTEAGASELAMVVKNYGAFFLRNAAALAIATGQEDGDLSF</sequence>
<evidence type="ECO:0000313" key="1">
    <source>
        <dbReference type="EMBL" id="KAA1258632.1"/>
    </source>
</evidence>
<dbReference type="RefSeq" id="WP_068257835.1">
    <property type="nucleotide sequence ID" value="NZ_LWSK01000001.1"/>
</dbReference>
<accession>A0A5B1CEI4</accession>
<comment type="caution">
    <text evidence="1">The sequence shown here is derived from an EMBL/GenBank/DDBJ whole genome shotgun (WGS) entry which is preliminary data.</text>
</comment>
<organism evidence="1 2">
    <name type="scientific">Rubripirellula obstinata</name>
    <dbReference type="NCBI Taxonomy" id="406547"/>
    <lineage>
        <taxon>Bacteria</taxon>
        <taxon>Pseudomonadati</taxon>
        <taxon>Planctomycetota</taxon>
        <taxon>Planctomycetia</taxon>
        <taxon>Pirellulales</taxon>
        <taxon>Pirellulaceae</taxon>
        <taxon>Rubripirellula</taxon>
    </lineage>
</organism>
<proteinExistence type="predicted"/>
<protein>
    <submittedName>
        <fullName evidence="1">Uncharacterized protein</fullName>
    </submittedName>
</protein>
<dbReference type="AlphaFoldDB" id="A0A5B1CEI4"/>
<dbReference type="EMBL" id="VRLW01000001">
    <property type="protein sequence ID" value="KAA1258632.1"/>
    <property type="molecule type" value="Genomic_DNA"/>
</dbReference>
<dbReference type="OrthoDB" id="276408at2"/>
<gene>
    <name evidence="1" type="ORF">LF1_11540</name>
</gene>